<dbReference type="PANTHER" id="PTHR31956">
    <property type="entry name" value="NON-SPECIFIC PHOSPHOLIPASE C4-RELATED"/>
    <property type="match status" value="1"/>
</dbReference>
<name>A0A1Q5T0H7_9EURO</name>
<keyword evidence="3" id="KW-0378">Hydrolase</keyword>
<dbReference type="Gene3D" id="3.40.720.10">
    <property type="entry name" value="Alkaline Phosphatase, subunit A"/>
    <property type="match status" value="1"/>
</dbReference>
<sequence length="448" mass="48976">MKSVVATLLAAATLAHAQVATVSSPSLADINKAAATTLPESPTSDVKGLAFNRFYQVWLENIDYEDAAADANMQWLATQGILLTNFYAVTHPSEPNYCAAGGGDTFGMDNDAFIQIPSNVSTVADLLDTKSISWGEYQEHSPFPGFQGFNFSNQKTFKNDYVRKHNPLVLFDSVVQNETRARQIKNFTDFEHDLTDKKLPQWAFITPNMTNDAHDTNITFGAKWERSWMSTLLTNDYFMNDSLILLTFDEDDTYNKTNRVFSVLVGGAVPDNLKGTKDDTFYTHYSSIASISANWGLPSLGRWDCGANIFEIVANKTGYVNYDVDITNLRLNETYPGPESAGEISKFSPIWPVPLTDGKCSAGNGILDIVKKTYAGHAATYNYTSPYPWDTKSDYNTKVTITRKTASNTTSTTSSASSTASKGAAAAITIPGSTAVTGALVAMFAYLL</sequence>
<evidence type="ECO:0000256" key="1">
    <source>
        <dbReference type="ARBA" id="ARBA00000032"/>
    </source>
</evidence>
<organism evidence="5 6">
    <name type="scientific">Penicillium subrubescens</name>
    <dbReference type="NCBI Taxonomy" id="1316194"/>
    <lineage>
        <taxon>Eukaryota</taxon>
        <taxon>Fungi</taxon>
        <taxon>Dikarya</taxon>
        <taxon>Ascomycota</taxon>
        <taxon>Pezizomycotina</taxon>
        <taxon>Eurotiomycetes</taxon>
        <taxon>Eurotiomycetidae</taxon>
        <taxon>Eurotiales</taxon>
        <taxon>Aspergillaceae</taxon>
        <taxon>Penicillium</taxon>
    </lineage>
</organism>
<dbReference type="GO" id="GO:0003993">
    <property type="term" value="F:acid phosphatase activity"/>
    <property type="evidence" value="ECO:0007669"/>
    <property type="project" value="UniProtKB-EC"/>
</dbReference>
<keyword evidence="4" id="KW-0732">Signal</keyword>
<evidence type="ECO:0000256" key="2">
    <source>
        <dbReference type="ARBA" id="ARBA00012646"/>
    </source>
</evidence>
<evidence type="ECO:0000256" key="3">
    <source>
        <dbReference type="ARBA" id="ARBA00022801"/>
    </source>
</evidence>
<comment type="catalytic activity">
    <reaction evidence="1">
        <text>a phosphate monoester + H2O = an alcohol + phosphate</text>
        <dbReference type="Rhea" id="RHEA:15017"/>
        <dbReference type="ChEBI" id="CHEBI:15377"/>
        <dbReference type="ChEBI" id="CHEBI:30879"/>
        <dbReference type="ChEBI" id="CHEBI:43474"/>
        <dbReference type="ChEBI" id="CHEBI:67140"/>
        <dbReference type="EC" id="3.1.3.2"/>
    </reaction>
</comment>
<accession>A0A1Q5T0H7</accession>
<dbReference type="EC" id="3.1.3.2" evidence="2"/>
<keyword evidence="6" id="KW-1185">Reference proteome</keyword>
<evidence type="ECO:0000313" key="5">
    <source>
        <dbReference type="EMBL" id="OKO93682.1"/>
    </source>
</evidence>
<comment type="caution">
    <text evidence="5">The sequence shown here is derived from an EMBL/GenBank/DDBJ whole genome shotgun (WGS) entry which is preliminary data.</text>
</comment>
<reference evidence="5 6" key="1">
    <citation type="submission" date="2016-10" db="EMBL/GenBank/DDBJ databases">
        <title>Genome sequence of the ascomycete fungus Penicillium subrubescens.</title>
        <authorList>
            <person name="De Vries R.P."/>
            <person name="Peng M."/>
            <person name="Dilokpimol A."/>
            <person name="Hilden K."/>
            <person name="Makela M.R."/>
            <person name="Grigoriev I."/>
            <person name="Riley R."/>
            <person name="Granchi Z."/>
        </authorList>
    </citation>
    <scope>NUCLEOTIDE SEQUENCE [LARGE SCALE GENOMIC DNA]</scope>
    <source>
        <strain evidence="5 6">CBS 132785</strain>
    </source>
</reference>
<dbReference type="GO" id="GO:0009395">
    <property type="term" value="P:phospholipid catabolic process"/>
    <property type="evidence" value="ECO:0007669"/>
    <property type="project" value="TreeGrafter"/>
</dbReference>
<dbReference type="AlphaFoldDB" id="A0A1Q5T0H7"/>
<dbReference type="EMBL" id="MNBE01000723">
    <property type="protein sequence ID" value="OKO93682.1"/>
    <property type="molecule type" value="Genomic_DNA"/>
</dbReference>
<evidence type="ECO:0000313" key="6">
    <source>
        <dbReference type="Proteomes" id="UP000186955"/>
    </source>
</evidence>
<protein>
    <recommendedName>
        <fullName evidence="2">acid phosphatase</fullName>
        <ecNumber evidence="2">3.1.3.2</ecNumber>
    </recommendedName>
</protein>
<evidence type="ECO:0000256" key="4">
    <source>
        <dbReference type="SAM" id="SignalP"/>
    </source>
</evidence>
<feature type="chain" id="PRO_5012592441" description="acid phosphatase" evidence="4">
    <location>
        <begin position="18"/>
        <end position="448"/>
    </location>
</feature>
<dbReference type="FunFam" id="3.40.720.10:FF:000043">
    <property type="entry name" value="Acid phosphatase PHOa"/>
    <property type="match status" value="1"/>
</dbReference>
<dbReference type="InterPro" id="IPR017850">
    <property type="entry name" value="Alkaline_phosphatase_core_sf"/>
</dbReference>
<dbReference type="Pfam" id="PF04185">
    <property type="entry name" value="Phosphoesterase"/>
    <property type="match status" value="1"/>
</dbReference>
<feature type="signal peptide" evidence="4">
    <location>
        <begin position="1"/>
        <end position="17"/>
    </location>
</feature>
<dbReference type="Proteomes" id="UP000186955">
    <property type="component" value="Unassembled WGS sequence"/>
</dbReference>
<gene>
    <name evidence="5" type="ORF">PENSUB_11961</name>
</gene>
<dbReference type="InterPro" id="IPR007312">
    <property type="entry name" value="Phosphoesterase"/>
</dbReference>
<dbReference type="PANTHER" id="PTHR31956:SF8">
    <property type="entry name" value="ACID PHOSPHATASE PHOA (AFU_ORTHOLOGUE AFUA_1G03570)"/>
    <property type="match status" value="1"/>
</dbReference>
<dbReference type="STRING" id="1316194.A0A1Q5T0H7"/>
<proteinExistence type="predicted"/>